<dbReference type="Proteomes" id="UP000500755">
    <property type="component" value="Chromosome"/>
</dbReference>
<gene>
    <name evidence="1" type="ORF">HF896_09215</name>
</gene>
<name>A0A858ZSM8_9BURK</name>
<dbReference type="EMBL" id="CP051298">
    <property type="protein sequence ID" value="QKD43777.1"/>
    <property type="molecule type" value="Genomic_DNA"/>
</dbReference>
<accession>A0A858ZSM8</accession>
<reference evidence="1 2" key="1">
    <citation type="submission" date="2020-05" db="EMBL/GenBank/DDBJ databases">
        <title>Complete genome sequence of Alicycliphilus denitrificans DP3.</title>
        <authorList>
            <person name="Chen X."/>
        </authorList>
    </citation>
    <scope>NUCLEOTIDE SEQUENCE [LARGE SCALE GENOMIC DNA]</scope>
    <source>
        <strain evidence="1 2">DP3</strain>
    </source>
</reference>
<evidence type="ECO:0000313" key="2">
    <source>
        <dbReference type="Proteomes" id="UP000500755"/>
    </source>
</evidence>
<evidence type="ECO:0000313" key="1">
    <source>
        <dbReference type="EMBL" id="QKD43777.1"/>
    </source>
</evidence>
<dbReference type="AlphaFoldDB" id="A0A858ZSM8"/>
<protein>
    <submittedName>
        <fullName evidence="1">Uncharacterized protein</fullName>
    </submittedName>
</protein>
<organism evidence="1 2">
    <name type="scientific">Alicycliphilus denitrificans</name>
    <dbReference type="NCBI Taxonomy" id="179636"/>
    <lineage>
        <taxon>Bacteria</taxon>
        <taxon>Pseudomonadati</taxon>
        <taxon>Pseudomonadota</taxon>
        <taxon>Betaproteobacteria</taxon>
        <taxon>Burkholderiales</taxon>
        <taxon>Comamonadaceae</taxon>
        <taxon>Alicycliphilus</taxon>
    </lineage>
</organism>
<dbReference type="Pfam" id="PF19888">
    <property type="entry name" value="DUF6361"/>
    <property type="match status" value="1"/>
</dbReference>
<dbReference type="RefSeq" id="WP_124514341.1">
    <property type="nucleotide sequence ID" value="NZ_CP051298.1"/>
</dbReference>
<sequence>MSSIGWIDFSSTDRKRVHEVLALMKEPGTLDELGFGQLRDAYADTLFPGFSTIQTRARYFLAVPKIMRDWADWPDAKRRRQPLDEYLKIAENEFARMLKTNHDAAGLPPDGVIGHTVVEQGGVARRPSSTYWNGLRVFEIVRTQSSLAEFCRYWRRGGEVQQVVSSDEGSDDTGERFEAIVRRPPGAQGDWPAGLTLKLDVAEARFLRERFTTAQDLDDTVCAQLLSNNLAGRALSGGHTSFAAFSAWAARQLALSQPCRDNIAAAQRFSLAVEGAHIVFNRLIAEGIDDGDLRARCNERYADWRATTKLAGIFHPGADLEWLRVADASEARVKQRTIEFLEQWNALNQAHTPKQSGLDALVRTQAVGNKPERSLLIKLPRERADWYGMGALDYRWQTVRRMLEDIVEVLPC</sequence>
<proteinExistence type="predicted"/>
<dbReference type="InterPro" id="IPR045941">
    <property type="entry name" value="DUF6361"/>
</dbReference>